<reference evidence="1 2" key="1">
    <citation type="submission" date="2022-05" db="EMBL/GenBank/DDBJ databases">
        <title>Novel Pseudomonas spp. Isolated from a Rainbow Trout Aquaculture Facility.</title>
        <authorList>
            <person name="Testerman T."/>
            <person name="Graf J."/>
        </authorList>
    </citation>
    <scope>NUCLEOTIDE SEQUENCE [LARGE SCALE GENOMIC DNA]</scope>
    <source>
        <strain evidence="1 2">ID357</strain>
    </source>
</reference>
<dbReference type="Proteomes" id="UP001217610">
    <property type="component" value="Unassembled WGS sequence"/>
</dbReference>
<evidence type="ECO:0000313" key="2">
    <source>
        <dbReference type="Proteomes" id="UP001217610"/>
    </source>
</evidence>
<proteinExistence type="predicted"/>
<protein>
    <submittedName>
        <fullName evidence="1">AHH domain-containing protein</fullName>
    </submittedName>
</protein>
<dbReference type="Pfam" id="PF14412">
    <property type="entry name" value="AHH"/>
    <property type="match status" value="1"/>
</dbReference>
<organism evidence="1 2">
    <name type="scientific">Pseudomonas idahonensis</name>
    <dbReference type="NCBI Taxonomy" id="2942628"/>
    <lineage>
        <taxon>Bacteria</taxon>
        <taxon>Pseudomonadati</taxon>
        <taxon>Pseudomonadota</taxon>
        <taxon>Gammaproteobacteria</taxon>
        <taxon>Pseudomonadales</taxon>
        <taxon>Pseudomonadaceae</taxon>
        <taxon>Pseudomonas</taxon>
    </lineage>
</organism>
<gene>
    <name evidence="1" type="ORF">M5G25_31100</name>
</gene>
<evidence type="ECO:0000313" key="1">
    <source>
        <dbReference type="EMBL" id="MDD1152720.1"/>
    </source>
</evidence>
<name>A0ABT5QFQ2_9PSED</name>
<dbReference type="EMBL" id="JAMDGR010000031">
    <property type="protein sequence ID" value="MDD1152720.1"/>
    <property type="molecule type" value="Genomic_DNA"/>
</dbReference>
<dbReference type="InterPro" id="IPR032871">
    <property type="entry name" value="AHH_dom_containing"/>
</dbReference>
<sequence length="70" mass="7923">MPGIEGFQNHHIIPQQLKGHDLIKPADLNIHDIKNVIHLPTSAAHHPTRTIHSGSHPTYTKNIQAQMDFY</sequence>
<accession>A0ABT5QFQ2</accession>
<keyword evidence="2" id="KW-1185">Reference proteome</keyword>
<comment type="caution">
    <text evidence="1">The sequence shown here is derived from an EMBL/GenBank/DDBJ whole genome shotgun (WGS) entry which is preliminary data.</text>
</comment>